<evidence type="ECO:0000313" key="1">
    <source>
        <dbReference type="EMBL" id="CEK68516.1"/>
    </source>
</evidence>
<dbReference type="EMBL" id="HACG01021651">
    <property type="protein sequence ID" value="CEK68516.1"/>
    <property type="molecule type" value="Transcribed_RNA"/>
</dbReference>
<feature type="non-terminal residue" evidence="1">
    <location>
        <position position="1"/>
    </location>
</feature>
<dbReference type="AlphaFoldDB" id="A0A0B6ZL04"/>
<feature type="non-terminal residue" evidence="1">
    <location>
        <position position="82"/>
    </location>
</feature>
<proteinExistence type="predicted"/>
<name>A0A0B6ZL04_9EUPU</name>
<sequence>VINIKHQHLLQVENSVNLGSILPRAANIGSAVNNRSKATFALGTLHHCVEEEGGGGINITTKLKTYRAIVLSSQLYSSETWT</sequence>
<protein>
    <submittedName>
        <fullName evidence="1">Uncharacterized protein</fullName>
    </submittedName>
</protein>
<accession>A0A0B6ZL04</accession>
<organism evidence="1">
    <name type="scientific">Arion vulgaris</name>
    <dbReference type="NCBI Taxonomy" id="1028688"/>
    <lineage>
        <taxon>Eukaryota</taxon>
        <taxon>Metazoa</taxon>
        <taxon>Spiralia</taxon>
        <taxon>Lophotrochozoa</taxon>
        <taxon>Mollusca</taxon>
        <taxon>Gastropoda</taxon>
        <taxon>Heterobranchia</taxon>
        <taxon>Euthyneura</taxon>
        <taxon>Panpulmonata</taxon>
        <taxon>Eupulmonata</taxon>
        <taxon>Stylommatophora</taxon>
        <taxon>Helicina</taxon>
        <taxon>Arionoidea</taxon>
        <taxon>Arionidae</taxon>
        <taxon>Arion</taxon>
    </lineage>
</organism>
<gene>
    <name evidence="1" type="primary">ORF66579</name>
</gene>
<reference evidence="1" key="1">
    <citation type="submission" date="2014-12" db="EMBL/GenBank/DDBJ databases">
        <title>Insight into the proteome of Arion vulgaris.</title>
        <authorList>
            <person name="Aradska J."/>
            <person name="Bulat T."/>
            <person name="Smidak R."/>
            <person name="Sarate P."/>
            <person name="Gangsoo J."/>
            <person name="Sialana F."/>
            <person name="Bilban M."/>
            <person name="Lubec G."/>
        </authorList>
    </citation>
    <scope>NUCLEOTIDE SEQUENCE</scope>
    <source>
        <tissue evidence="1">Skin</tissue>
    </source>
</reference>